<organism evidence="3 4">
    <name type="scientific">Yinghuangia soli</name>
    <dbReference type="NCBI Taxonomy" id="2908204"/>
    <lineage>
        <taxon>Bacteria</taxon>
        <taxon>Bacillati</taxon>
        <taxon>Actinomycetota</taxon>
        <taxon>Actinomycetes</taxon>
        <taxon>Kitasatosporales</taxon>
        <taxon>Streptomycetaceae</taxon>
        <taxon>Yinghuangia</taxon>
    </lineage>
</organism>
<gene>
    <name evidence="3" type="ORF">LZ495_19955</name>
</gene>
<name>A0AA41Q2D6_9ACTN</name>
<keyword evidence="2" id="KW-0812">Transmembrane</keyword>
<dbReference type="EMBL" id="JAKFHA010000011">
    <property type="protein sequence ID" value="MCF2529476.1"/>
    <property type="molecule type" value="Genomic_DNA"/>
</dbReference>
<reference evidence="3" key="1">
    <citation type="submission" date="2022-01" db="EMBL/GenBank/DDBJ databases">
        <title>Genome-Based Taxonomic Classification of the Phylum Actinobacteria.</title>
        <authorList>
            <person name="Gao Y."/>
        </authorList>
    </citation>
    <scope>NUCLEOTIDE SEQUENCE</scope>
    <source>
        <strain evidence="3">KLBMP 8922</strain>
    </source>
</reference>
<keyword evidence="2" id="KW-1133">Transmembrane helix</keyword>
<feature type="compositionally biased region" description="Pro residues" evidence="1">
    <location>
        <begin position="72"/>
        <end position="85"/>
    </location>
</feature>
<evidence type="ECO:0000256" key="1">
    <source>
        <dbReference type="SAM" id="MobiDB-lite"/>
    </source>
</evidence>
<dbReference type="AlphaFoldDB" id="A0AA41Q2D6"/>
<dbReference type="RefSeq" id="WP_235053784.1">
    <property type="nucleotide sequence ID" value="NZ_JAKFHA010000011.1"/>
</dbReference>
<feature type="region of interest" description="Disordered" evidence="1">
    <location>
        <begin position="66"/>
        <end position="135"/>
    </location>
</feature>
<accession>A0AA41Q2D6</accession>
<evidence type="ECO:0000256" key="2">
    <source>
        <dbReference type="SAM" id="Phobius"/>
    </source>
</evidence>
<keyword evidence="4" id="KW-1185">Reference proteome</keyword>
<dbReference type="Proteomes" id="UP001165378">
    <property type="component" value="Unassembled WGS sequence"/>
</dbReference>
<proteinExistence type="predicted"/>
<feature type="region of interest" description="Disordered" evidence="1">
    <location>
        <begin position="1"/>
        <end position="33"/>
    </location>
</feature>
<comment type="caution">
    <text evidence="3">The sequence shown here is derived from an EMBL/GenBank/DDBJ whole genome shotgun (WGS) entry which is preliminary data.</text>
</comment>
<feature type="transmembrane region" description="Helical" evidence="2">
    <location>
        <begin position="39"/>
        <end position="59"/>
    </location>
</feature>
<feature type="compositionally biased region" description="Basic and acidic residues" evidence="1">
    <location>
        <begin position="1"/>
        <end position="10"/>
    </location>
</feature>
<feature type="compositionally biased region" description="Gly residues" evidence="1">
    <location>
        <begin position="13"/>
        <end position="23"/>
    </location>
</feature>
<protein>
    <submittedName>
        <fullName evidence="3">Uncharacterized protein</fullName>
    </submittedName>
</protein>
<keyword evidence="2" id="KW-0472">Membrane</keyword>
<evidence type="ECO:0000313" key="3">
    <source>
        <dbReference type="EMBL" id="MCF2529476.1"/>
    </source>
</evidence>
<evidence type="ECO:0000313" key="4">
    <source>
        <dbReference type="Proteomes" id="UP001165378"/>
    </source>
</evidence>
<sequence>MAEQDGRTPDGEQGTGPGSGPGSTGDPEGPRWGSSRARLGLIVGGLSLAIVIATLAFAVERNLGGSDDPKAAPSPTPTPTAPPSAAPTATGNIRIPQASAPSGAVRPTATTPATPPSGLTTSRPPGVDKAAAAAPITPRQAFRDEKVVVPSGGIYERVLMYTPADCREMMSRELAAVIEQGRGCAQLTGALYTDAARGLQITVSVLSMKDVNDAAAAFGLAVLDPVRYQIAALDPRPGAGVAAPPDGSPGAFARIMTVRSVVFASAQWSDGRNEASEKLTVPMTELLAYVNARVASYELSTART</sequence>